<dbReference type="Pfam" id="PF02798">
    <property type="entry name" value="GST_N"/>
    <property type="match status" value="1"/>
</dbReference>
<keyword evidence="4" id="KW-1185">Reference proteome</keyword>
<dbReference type="InterPro" id="IPR040079">
    <property type="entry name" value="Glutathione_S-Trfase"/>
</dbReference>
<organism evidence="3 4">
    <name type="scientific">Rugamonas brunnea</name>
    <dbReference type="NCBI Taxonomy" id="2758569"/>
    <lineage>
        <taxon>Bacteria</taxon>
        <taxon>Pseudomonadati</taxon>
        <taxon>Pseudomonadota</taxon>
        <taxon>Betaproteobacteria</taxon>
        <taxon>Burkholderiales</taxon>
        <taxon>Oxalobacteraceae</taxon>
        <taxon>Telluria group</taxon>
        <taxon>Rugamonas</taxon>
    </lineage>
</organism>
<dbReference type="SUPFAM" id="SSF47616">
    <property type="entry name" value="GST C-terminal domain-like"/>
    <property type="match status" value="1"/>
</dbReference>
<dbReference type="RefSeq" id="WP_182158958.1">
    <property type="nucleotide sequence ID" value="NZ_JACEZT010000001.1"/>
</dbReference>
<gene>
    <name evidence="3" type="ORF">H3H37_00290</name>
</gene>
<dbReference type="PANTHER" id="PTHR11571:SF150">
    <property type="entry name" value="GLUTATHIONE S-TRANSFERASE"/>
    <property type="match status" value="1"/>
</dbReference>
<reference evidence="3 4" key="1">
    <citation type="submission" date="2020-07" db="EMBL/GenBank/DDBJ databases">
        <title>Novel species isolated from subtropical streams in China.</title>
        <authorList>
            <person name="Lu H."/>
        </authorList>
    </citation>
    <scope>NUCLEOTIDE SEQUENCE [LARGE SCALE GENOMIC DNA]</scope>
    <source>
        <strain evidence="3 4">LX20W</strain>
    </source>
</reference>
<protein>
    <submittedName>
        <fullName evidence="3">Glutathione S-transferase family protein</fullName>
    </submittedName>
</protein>
<keyword evidence="3" id="KW-0808">Transferase</keyword>
<dbReference type="Gene3D" id="1.20.1050.10">
    <property type="match status" value="1"/>
</dbReference>
<dbReference type="InterPro" id="IPR010987">
    <property type="entry name" value="Glutathione-S-Trfase_C-like"/>
</dbReference>
<dbReference type="CDD" id="cd03039">
    <property type="entry name" value="GST_N_Sigma_like"/>
    <property type="match status" value="1"/>
</dbReference>
<dbReference type="InterPro" id="IPR036249">
    <property type="entry name" value="Thioredoxin-like_sf"/>
</dbReference>
<dbReference type="Pfam" id="PF14497">
    <property type="entry name" value="GST_C_3"/>
    <property type="match status" value="1"/>
</dbReference>
<feature type="domain" description="GST N-terminal" evidence="1">
    <location>
        <begin position="2"/>
        <end position="80"/>
    </location>
</feature>
<evidence type="ECO:0000313" key="4">
    <source>
        <dbReference type="Proteomes" id="UP000534388"/>
    </source>
</evidence>
<dbReference type="EMBL" id="JACEZT010000001">
    <property type="protein sequence ID" value="MBA5635507.1"/>
    <property type="molecule type" value="Genomic_DNA"/>
</dbReference>
<dbReference type="SFLD" id="SFLDG00363">
    <property type="entry name" value="AMPS_(cytGST):_Alpha-__Mu-__Pi"/>
    <property type="match status" value="1"/>
</dbReference>
<dbReference type="InterPro" id="IPR050213">
    <property type="entry name" value="GST_superfamily"/>
</dbReference>
<dbReference type="InterPro" id="IPR036282">
    <property type="entry name" value="Glutathione-S-Trfase_C_sf"/>
</dbReference>
<name>A0A7W2EN25_9BURK</name>
<evidence type="ECO:0000259" key="2">
    <source>
        <dbReference type="PROSITE" id="PS50405"/>
    </source>
</evidence>
<dbReference type="GO" id="GO:0004364">
    <property type="term" value="F:glutathione transferase activity"/>
    <property type="evidence" value="ECO:0007669"/>
    <property type="project" value="TreeGrafter"/>
</dbReference>
<proteinExistence type="predicted"/>
<comment type="caution">
    <text evidence="3">The sequence shown here is derived from an EMBL/GenBank/DDBJ whole genome shotgun (WGS) entry which is preliminary data.</text>
</comment>
<evidence type="ECO:0000313" key="3">
    <source>
        <dbReference type="EMBL" id="MBA5635507.1"/>
    </source>
</evidence>
<sequence>MPQLKLTYFDFHGGRGEPARLALHIGGIPFEDHRFAFPEFAELRKTTPFGQVPTLHVDGTLVTQCDAILRYAGKLAGLYPTDPYQALLCDEVAYVVEDANVKMSPTFRMTGEEQKAARLALVNGSMPVYLRWLEAQLLAHGGEFFADNRLTVADLKVFVDIRNLNSGRLDHVPADLVQSVAPALNAHMQRIANTPAIQAYYAKFSAK</sequence>
<dbReference type="InterPro" id="IPR004046">
    <property type="entry name" value="GST_C"/>
</dbReference>
<evidence type="ECO:0000259" key="1">
    <source>
        <dbReference type="PROSITE" id="PS50404"/>
    </source>
</evidence>
<dbReference type="PANTHER" id="PTHR11571">
    <property type="entry name" value="GLUTATHIONE S-TRANSFERASE"/>
    <property type="match status" value="1"/>
</dbReference>
<dbReference type="Gene3D" id="3.40.30.10">
    <property type="entry name" value="Glutaredoxin"/>
    <property type="match status" value="1"/>
</dbReference>
<accession>A0A7W2EN25</accession>
<dbReference type="SFLD" id="SFLDS00019">
    <property type="entry name" value="Glutathione_Transferase_(cytos"/>
    <property type="match status" value="1"/>
</dbReference>
<dbReference type="InterPro" id="IPR004045">
    <property type="entry name" value="Glutathione_S-Trfase_N"/>
</dbReference>
<dbReference type="GO" id="GO:0006749">
    <property type="term" value="P:glutathione metabolic process"/>
    <property type="evidence" value="ECO:0007669"/>
    <property type="project" value="TreeGrafter"/>
</dbReference>
<dbReference type="SUPFAM" id="SSF52833">
    <property type="entry name" value="Thioredoxin-like"/>
    <property type="match status" value="1"/>
</dbReference>
<dbReference type="PROSITE" id="PS50404">
    <property type="entry name" value="GST_NTER"/>
    <property type="match status" value="1"/>
</dbReference>
<dbReference type="Proteomes" id="UP000534388">
    <property type="component" value="Unassembled WGS sequence"/>
</dbReference>
<dbReference type="AlphaFoldDB" id="A0A7W2EN25"/>
<dbReference type="SFLD" id="SFLDG01205">
    <property type="entry name" value="AMPS.1"/>
    <property type="match status" value="1"/>
</dbReference>
<dbReference type="PROSITE" id="PS50405">
    <property type="entry name" value="GST_CTER"/>
    <property type="match status" value="1"/>
</dbReference>
<feature type="domain" description="GST C-terminal" evidence="2">
    <location>
        <begin position="82"/>
        <end position="207"/>
    </location>
</feature>